<evidence type="ECO:0000259" key="4">
    <source>
        <dbReference type="PROSITE" id="PS50991"/>
    </source>
</evidence>
<evidence type="ECO:0000313" key="5">
    <source>
        <dbReference type="EMBL" id="MBK0369039.1"/>
    </source>
</evidence>
<accession>A0A934PKJ5</accession>
<organism evidence="5 6">
    <name type="scientific">Flavobacterium agrisoli</name>
    <dbReference type="NCBI Taxonomy" id="2793066"/>
    <lineage>
        <taxon>Bacteria</taxon>
        <taxon>Pseudomonadati</taxon>
        <taxon>Bacteroidota</taxon>
        <taxon>Flavobacteriia</taxon>
        <taxon>Flavobacteriales</taxon>
        <taxon>Flavobacteriaceae</taxon>
        <taxon>Flavobacterium</taxon>
    </lineage>
</organism>
<dbReference type="Gene3D" id="3.20.20.70">
    <property type="entry name" value="Aldolase class I"/>
    <property type="match status" value="1"/>
</dbReference>
<reference evidence="5" key="1">
    <citation type="submission" date="2020-12" db="EMBL/GenBank/DDBJ databases">
        <title>Bacterial novel species Flavobacterium sp. SE-1-e isolated from soil.</title>
        <authorList>
            <person name="Jung H.-Y."/>
        </authorList>
    </citation>
    <scope>NUCLEOTIDE SEQUENCE</scope>
    <source>
        <strain evidence="5">SE-1-e</strain>
    </source>
</reference>
<keyword evidence="2" id="KW-0479">Metal-binding</keyword>
<evidence type="ECO:0000256" key="1">
    <source>
        <dbReference type="ARBA" id="ARBA00009405"/>
    </source>
</evidence>
<sequence length="288" mass="31823">MSQKIKIIECPRDAMQGIKTFIPTQKKVSYIQALLRVGFDTIDFGSFVSPKAIPQMQDTAEVLSQLDLSQTSSKLLAIIANTKGAALASEFQQIQYLGFPFSISENFQMRNTHKTIAQSIVTLEEILEIAYKKDKDVVTYLSMGFGNPYGDPWNVEIVGEWTAKLSNLGVKILSLSDTVGTATPEVIDYLFANLIPKYPAIEFGAHLHTTPDSWFPKIDAAYKAGCLRFDGAIQGFGGCPMATNHLTGNMPTEKLISYFTANKTFTNCNSLSFESAYNEASKLFSTFQ</sequence>
<dbReference type="SUPFAM" id="SSF51569">
    <property type="entry name" value="Aldolase"/>
    <property type="match status" value="1"/>
</dbReference>
<dbReference type="PANTHER" id="PTHR42738">
    <property type="entry name" value="HYDROXYMETHYLGLUTARYL-COA LYASE"/>
    <property type="match status" value="1"/>
</dbReference>
<dbReference type="GO" id="GO:0046951">
    <property type="term" value="P:ketone body biosynthetic process"/>
    <property type="evidence" value="ECO:0007669"/>
    <property type="project" value="TreeGrafter"/>
</dbReference>
<dbReference type="GO" id="GO:0006552">
    <property type="term" value="P:L-leucine catabolic process"/>
    <property type="evidence" value="ECO:0007669"/>
    <property type="project" value="TreeGrafter"/>
</dbReference>
<dbReference type="InterPro" id="IPR043594">
    <property type="entry name" value="HMGL"/>
</dbReference>
<dbReference type="AlphaFoldDB" id="A0A934PKJ5"/>
<dbReference type="EMBL" id="JAEHFV010000001">
    <property type="protein sequence ID" value="MBK0369039.1"/>
    <property type="molecule type" value="Genomic_DNA"/>
</dbReference>
<dbReference type="InterPro" id="IPR013785">
    <property type="entry name" value="Aldolase_TIM"/>
</dbReference>
<evidence type="ECO:0000256" key="3">
    <source>
        <dbReference type="ARBA" id="ARBA00023239"/>
    </source>
</evidence>
<gene>
    <name evidence="5" type="ORF">I5M07_04250</name>
</gene>
<feature type="domain" description="Pyruvate carboxyltransferase" evidence="4">
    <location>
        <begin position="4"/>
        <end position="272"/>
    </location>
</feature>
<protein>
    <submittedName>
        <fullName evidence="5">Hydroxymethylglutaryl-CoA lyase</fullName>
    </submittedName>
</protein>
<dbReference type="GO" id="GO:0046872">
    <property type="term" value="F:metal ion binding"/>
    <property type="evidence" value="ECO:0007669"/>
    <property type="project" value="UniProtKB-KW"/>
</dbReference>
<keyword evidence="6" id="KW-1185">Reference proteome</keyword>
<dbReference type="GO" id="GO:0004419">
    <property type="term" value="F:hydroxymethylglutaryl-CoA lyase activity"/>
    <property type="evidence" value="ECO:0007669"/>
    <property type="project" value="TreeGrafter"/>
</dbReference>
<dbReference type="PANTHER" id="PTHR42738:SF7">
    <property type="entry name" value="HYDROXYMETHYLGLUTARYL-COA LYASE"/>
    <property type="match status" value="1"/>
</dbReference>
<evidence type="ECO:0000313" key="6">
    <source>
        <dbReference type="Proteomes" id="UP000609172"/>
    </source>
</evidence>
<keyword evidence="3 5" id="KW-0456">Lyase</keyword>
<dbReference type="InterPro" id="IPR000891">
    <property type="entry name" value="PYR_CT"/>
</dbReference>
<comment type="similarity">
    <text evidence="1">Belongs to the HMG-CoA lyase family.</text>
</comment>
<dbReference type="PROSITE" id="PS50991">
    <property type="entry name" value="PYR_CT"/>
    <property type="match status" value="1"/>
</dbReference>
<dbReference type="Pfam" id="PF00682">
    <property type="entry name" value="HMGL-like"/>
    <property type="match status" value="1"/>
</dbReference>
<proteinExistence type="inferred from homology"/>
<evidence type="ECO:0000256" key="2">
    <source>
        <dbReference type="ARBA" id="ARBA00022723"/>
    </source>
</evidence>
<comment type="caution">
    <text evidence="5">The sequence shown here is derived from an EMBL/GenBank/DDBJ whole genome shotgun (WGS) entry which is preliminary data.</text>
</comment>
<dbReference type="RefSeq" id="WP_200104949.1">
    <property type="nucleotide sequence ID" value="NZ_JAEHFV010000001.1"/>
</dbReference>
<dbReference type="Proteomes" id="UP000609172">
    <property type="component" value="Unassembled WGS sequence"/>
</dbReference>
<name>A0A934PKJ5_9FLAO</name>